<dbReference type="PANTHER" id="PTHR11908">
    <property type="entry name" value="XANTHINE DEHYDROGENASE"/>
    <property type="match status" value="1"/>
</dbReference>
<feature type="domain" description="Aldehyde oxidase/xanthine dehydrogenase a/b hammerhead" evidence="3">
    <location>
        <begin position="18"/>
        <end position="131"/>
    </location>
</feature>
<proteinExistence type="predicted"/>
<dbReference type="Proteomes" id="UP000192674">
    <property type="component" value="Unassembled WGS sequence"/>
</dbReference>
<dbReference type="SUPFAM" id="SSF54665">
    <property type="entry name" value="CO dehydrogenase molybdoprotein N-domain-like"/>
    <property type="match status" value="1"/>
</dbReference>
<dbReference type="SUPFAM" id="SSF56003">
    <property type="entry name" value="Molybdenum cofactor-binding domain"/>
    <property type="match status" value="1"/>
</dbReference>
<dbReference type="InterPro" id="IPR016208">
    <property type="entry name" value="Ald_Oxase/xanthine_DH-like"/>
</dbReference>
<gene>
    <name evidence="4" type="ORF">SAMN05661093_00035</name>
</gene>
<dbReference type="PANTHER" id="PTHR11908:SF132">
    <property type="entry name" value="ALDEHYDE OXIDASE 1-RELATED"/>
    <property type="match status" value="1"/>
</dbReference>
<dbReference type="InterPro" id="IPR036856">
    <property type="entry name" value="Ald_Oxase/Xan_DH_a/b_sf"/>
</dbReference>
<evidence type="ECO:0000313" key="4">
    <source>
        <dbReference type="EMBL" id="SMC47415.1"/>
    </source>
</evidence>
<keyword evidence="1" id="KW-0500">Molybdenum</keyword>
<dbReference type="InterPro" id="IPR046867">
    <property type="entry name" value="AldOxase/xan_DH_MoCoBD2"/>
</dbReference>
<evidence type="ECO:0000259" key="3">
    <source>
        <dbReference type="SMART" id="SM01008"/>
    </source>
</evidence>
<dbReference type="InterPro" id="IPR037165">
    <property type="entry name" value="AldOxase/xan_DH_Mopterin-bd_sf"/>
</dbReference>
<accession>A0A1Y5WT90</accession>
<organism evidence="4 5">
    <name type="scientific">Kibdelosporangium aridum</name>
    <dbReference type="NCBI Taxonomy" id="2030"/>
    <lineage>
        <taxon>Bacteria</taxon>
        <taxon>Bacillati</taxon>
        <taxon>Actinomycetota</taxon>
        <taxon>Actinomycetes</taxon>
        <taxon>Pseudonocardiales</taxon>
        <taxon>Pseudonocardiaceae</taxon>
        <taxon>Kibdelosporangium</taxon>
    </lineage>
</organism>
<dbReference type="SMART" id="SM01008">
    <property type="entry name" value="Ald_Xan_dh_C"/>
    <property type="match status" value="1"/>
</dbReference>
<dbReference type="GO" id="GO:0016491">
    <property type="term" value="F:oxidoreductase activity"/>
    <property type="evidence" value="ECO:0007669"/>
    <property type="project" value="UniProtKB-KW"/>
</dbReference>
<name>A0A1Y5WT90_KIBAR</name>
<dbReference type="GO" id="GO:0005506">
    <property type="term" value="F:iron ion binding"/>
    <property type="evidence" value="ECO:0007669"/>
    <property type="project" value="InterPro"/>
</dbReference>
<dbReference type="InterPro" id="IPR000674">
    <property type="entry name" value="Ald_Oxase/Xan_DH_a/b"/>
</dbReference>
<keyword evidence="5" id="KW-1185">Reference proteome</keyword>
<dbReference type="Gene3D" id="3.90.1170.50">
    <property type="entry name" value="Aldehyde oxidase/xanthine dehydrogenase, a/b hammerhead"/>
    <property type="match status" value="1"/>
</dbReference>
<dbReference type="InterPro" id="IPR008274">
    <property type="entry name" value="AldOxase/xan_DH_MoCoBD1"/>
</dbReference>
<evidence type="ECO:0000256" key="1">
    <source>
        <dbReference type="ARBA" id="ARBA00022505"/>
    </source>
</evidence>
<dbReference type="OrthoDB" id="135295at2"/>
<dbReference type="Gene3D" id="3.30.365.10">
    <property type="entry name" value="Aldehyde oxidase/xanthine dehydrogenase, molybdopterin binding domain"/>
    <property type="match status" value="4"/>
</dbReference>
<sequence>MPEIGSERSRVDGQLKVRGAATYAADFVLPGMAFAVIVGSTVGKGRITGFETRDASGQPGVLQVLTHLNTPKLPYLPFRTPIDPQVGERLHVLQDDQVKFFGQPVAVVVAETLQAAEHAAGLVTVRYDTAEAVTDLDKPGLPLVTPTGGDYTRGDPVAALASAPVKVDGAYRIAREHHNPMELHATIAQWEGDKLTLWDKTQGVLSTANEITAVFGLPAGSVHVVSPFVGGAFGSALRAWPHVTLAALAARQTGRPVKLVLSRKQMYSGTGYRAANRQRFAVGADRDGRITVMVHESIAETSAYEQHTEAFSELARFLYTSPNVQTTYRLAELDVNTPTYMRGPGRAQAAFAIESGLDDLAYELAMDPIELRLRNEPDRDQFNGLPFSTRRLRECYEIGAAKFGWSRRKPQVRSTRDGHWLVGVGTATACYHTIRNNAQALARVKVDGTAVVASATSDMGPGTYTAMCQVAADSLGIEMGKIQFLLGDSTLPPSPSHGGSQTMASVGSAVREACESLRDTVVRMAVTDPASPLYGLDPHQVQVRNGRLEASGKSDSYREVLRRRNRDAVEVTAQWGPGDTPRQFSSYAYGAVFAEVGVDETLGLVRIRRLLGVYDAGRVINPKLARSQGVGGLIGGIGMALLENTVTDHRDGRLVNASMADYLVPVNADVPAVDVLFLDGHDDKASPIGAKGLGEITIVGVAPAIANAVYHATGKRVRELPITLDKLL</sequence>
<dbReference type="AlphaFoldDB" id="A0A1Y5WT90"/>
<evidence type="ECO:0000313" key="5">
    <source>
        <dbReference type="Proteomes" id="UP000192674"/>
    </source>
</evidence>
<dbReference type="Pfam" id="PF02738">
    <property type="entry name" value="MoCoBD_1"/>
    <property type="match status" value="1"/>
</dbReference>
<dbReference type="Pfam" id="PF01315">
    <property type="entry name" value="Ald_Xan_dh_C"/>
    <property type="match status" value="1"/>
</dbReference>
<dbReference type="EMBL" id="FWXV01000001">
    <property type="protein sequence ID" value="SMC47415.1"/>
    <property type="molecule type" value="Genomic_DNA"/>
</dbReference>
<keyword evidence="2" id="KW-0560">Oxidoreductase</keyword>
<evidence type="ECO:0000256" key="2">
    <source>
        <dbReference type="ARBA" id="ARBA00023002"/>
    </source>
</evidence>
<dbReference type="RefSeq" id="WP_084423986.1">
    <property type="nucleotide sequence ID" value="NZ_FWXV01000001.1"/>
</dbReference>
<protein>
    <submittedName>
        <fullName evidence="4">Xanthine dehydrogenase YagR molybdenum-binding subunit</fullName>
    </submittedName>
</protein>
<reference evidence="4 5" key="1">
    <citation type="submission" date="2017-04" db="EMBL/GenBank/DDBJ databases">
        <authorList>
            <person name="Afonso C.L."/>
            <person name="Miller P.J."/>
            <person name="Scott M.A."/>
            <person name="Spackman E."/>
            <person name="Goraichik I."/>
            <person name="Dimitrov K.M."/>
            <person name="Suarez D.L."/>
            <person name="Swayne D.E."/>
        </authorList>
    </citation>
    <scope>NUCLEOTIDE SEQUENCE [LARGE SCALE GENOMIC DNA]</scope>
    <source>
        <strain evidence="4 5">DSM 43828</strain>
    </source>
</reference>
<dbReference type="Pfam" id="PF20256">
    <property type="entry name" value="MoCoBD_2"/>
    <property type="match status" value="1"/>
</dbReference>